<dbReference type="RefSeq" id="WP_101779747.1">
    <property type="nucleotide sequence ID" value="NZ_NBUC01000067.1"/>
</dbReference>
<evidence type="ECO:0000313" key="1">
    <source>
        <dbReference type="EMBL" id="PLU03833.1"/>
    </source>
</evidence>
<organism evidence="1 2">
    <name type="scientific">Sinorhizobium medicae</name>
    <dbReference type="NCBI Taxonomy" id="110321"/>
    <lineage>
        <taxon>Bacteria</taxon>
        <taxon>Pseudomonadati</taxon>
        <taxon>Pseudomonadota</taxon>
        <taxon>Alphaproteobacteria</taxon>
        <taxon>Hyphomicrobiales</taxon>
        <taxon>Rhizobiaceae</taxon>
        <taxon>Sinorhizobium/Ensifer group</taxon>
        <taxon>Sinorhizobium</taxon>
    </lineage>
</organism>
<proteinExistence type="predicted"/>
<dbReference type="Proteomes" id="UP001190825">
    <property type="component" value="Unassembled WGS sequence"/>
</dbReference>
<name>A0ABX4TNT2_9HYPH</name>
<reference evidence="1 2" key="1">
    <citation type="journal article" date="2018" name="FEMS Microbiol. Ecol.">
        <title>Co-invading symbiotic mutualists of Medicago polymorpha retain high ancestral diversity and contain diverse accessory genomes.</title>
        <authorList>
            <person name="Porter S.S."/>
            <person name="Faber-Hammond J.J."/>
            <person name="Friesen M.L."/>
        </authorList>
    </citation>
    <scope>NUCLEOTIDE SEQUENCE [LARGE SCALE GENOMIC DNA]</scope>
    <source>
        <strain evidence="1 2">Str16</strain>
    </source>
</reference>
<dbReference type="EMBL" id="NBUC01000067">
    <property type="protein sequence ID" value="PLU03833.1"/>
    <property type="molecule type" value="Genomic_DNA"/>
</dbReference>
<keyword evidence="2" id="KW-1185">Reference proteome</keyword>
<sequence>MDGILEMIAEGDILGFKRTSTFGRFGTFAHSEASYDVFVDAAFKVDHDTIRAMVAGHLNTDSHFIRIVAEDMCDSDYPDHLKAAAA</sequence>
<evidence type="ECO:0000313" key="2">
    <source>
        <dbReference type="Proteomes" id="UP001190825"/>
    </source>
</evidence>
<comment type="caution">
    <text evidence="1">The sequence shown here is derived from an EMBL/GenBank/DDBJ whole genome shotgun (WGS) entry which is preliminary data.</text>
</comment>
<gene>
    <name evidence="1" type="ORF">BMJ33_13095</name>
</gene>
<protein>
    <submittedName>
        <fullName evidence="1">Uncharacterized protein</fullName>
    </submittedName>
</protein>
<accession>A0ABX4TNT2</accession>